<accession>A0A0F7SNY0</accession>
<protein>
    <submittedName>
        <fullName evidence="1">Uncharacterized protein</fullName>
    </submittedName>
</protein>
<evidence type="ECO:0000313" key="1">
    <source>
        <dbReference type="EMBL" id="CED83141.1"/>
    </source>
</evidence>
<dbReference type="EMBL" id="LN483142">
    <property type="protein sequence ID" value="CED83141.1"/>
    <property type="molecule type" value="Genomic_DNA"/>
</dbReference>
<name>A0A0F7SNY0_PHARH</name>
<dbReference type="AlphaFoldDB" id="A0A0F7SNY0"/>
<sequence length="103" mass="11793">MCLSVGVCTCGRFKSDSPELEHLQLGVASHDRRLREKEVTTNFSLVVFSSRILSSFTQSLPSCFSFSILPLEHVMVDPVVCYRTQSVAFMEKERNTDTYIYWC</sequence>
<proteinExistence type="predicted"/>
<organism evidence="1">
    <name type="scientific">Phaffia rhodozyma</name>
    <name type="common">Yeast</name>
    <name type="synonym">Xanthophyllomyces dendrorhous</name>
    <dbReference type="NCBI Taxonomy" id="264483"/>
    <lineage>
        <taxon>Eukaryota</taxon>
        <taxon>Fungi</taxon>
        <taxon>Dikarya</taxon>
        <taxon>Basidiomycota</taxon>
        <taxon>Agaricomycotina</taxon>
        <taxon>Tremellomycetes</taxon>
        <taxon>Cystofilobasidiales</taxon>
        <taxon>Mrakiaceae</taxon>
        <taxon>Phaffia</taxon>
    </lineage>
</organism>
<reference evidence="1" key="1">
    <citation type="submission" date="2014-08" db="EMBL/GenBank/DDBJ databases">
        <authorList>
            <person name="Sharma Rahul"/>
            <person name="Thines Marco"/>
        </authorList>
    </citation>
    <scope>NUCLEOTIDE SEQUENCE</scope>
</reference>